<dbReference type="AlphaFoldDB" id="A0A6C0J206"/>
<organism evidence="2">
    <name type="scientific">viral metagenome</name>
    <dbReference type="NCBI Taxonomy" id="1070528"/>
    <lineage>
        <taxon>unclassified sequences</taxon>
        <taxon>metagenomes</taxon>
        <taxon>organismal metagenomes</taxon>
    </lineage>
</organism>
<feature type="transmembrane region" description="Helical" evidence="1">
    <location>
        <begin position="86"/>
        <end position="104"/>
    </location>
</feature>
<keyword evidence="1" id="KW-1133">Transmembrane helix</keyword>
<accession>A0A6C0J206</accession>
<keyword evidence="1" id="KW-0472">Membrane</keyword>
<proteinExistence type="predicted"/>
<name>A0A6C0J206_9ZZZZ</name>
<keyword evidence="1" id="KW-0812">Transmembrane</keyword>
<evidence type="ECO:0000256" key="1">
    <source>
        <dbReference type="SAM" id="Phobius"/>
    </source>
</evidence>
<evidence type="ECO:0000313" key="2">
    <source>
        <dbReference type="EMBL" id="QHT98705.1"/>
    </source>
</evidence>
<protein>
    <submittedName>
        <fullName evidence="2">Uncharacterized protein</fullName>
    </submittedName>
</protein>
<dbReference type="EMBL" id="MN740295">
    <property type="protein sequence ID" value="QHT98705.1"/>
    <property type="molecule type" value="Genomic_DNA"/>
</dbReference>
<sequence length="109" mass="12518">MTNNTENFEKVLESIQDRLDKFEDKLGSENSVFKFVNGVNFQSPIVYGPIIFILTVIILVIAKPTFIKHEIEKNGELLNVISIKKLGIYSSVITIILSLAYYYFKLRNN</sequence>
<feature type="transmembrane region" description="Helical" evidence="1">
    <location>
        <begin position="45"/>
        <end position="66"/>
    </location>
</feature>
<reference evidence="2" key="1">
    <citation type="journal article" date="2020" name="Nature">
        <title>Giant virus diversity and host interactions through global metagenomics.</title>
        <authorList>
            <person name="Schulz F."/>
            <person name="Roux S."/>
            <person name="Paez-Espino D."/>
            <person name="Jungbluth S."/>
            <person name="Walsh D.A."/>
            <person name="Denef V.J."/>
            <person name="McMahon K.D."/>
            <person name="Konstantinidis K.T."/>
            <person name="Eloe-Fadrosh E.A."/>
            <person name="Kyrpides N.C."/>
            <person name="Woyke T."/>
        </authorList>
    </citation>
    <scope>NUCLEOTIDE SEQUENCE</scope>
    <source>
        <strain evidence="2">GVMAG-M-3300025676-16</strain>
    </source>
</reference>